<organism evidence="1 2">
    <name type="scientific">Nephila pilipes</name>
    <name type="common">Giant wood spider</name>
    <name type="synonym">Nephila maculata</name>
    <dbReference type="NCBI Taxonomy" id="299642"/>
    <lineage>
        <taxon>Eukaryota</taxon>
        <taxon>Metazoa</taxon>
        <taxon>Ecdysozoa</taxon>
        <taxon>Arthropoda</taxon>
        <taxon>Chelicerata</taxon>
        <taxon>Arachnida</taxon>
        <taxon>Araneae</taxon>
        <taxon>Araneomorphae</taxon>
        <taxon>Entelegynae</taxon>
        <taxon>Araneoidea</taxon>
        <taxon>Nephilidae</taxon>
        <taxon>Nephila</taxon>
    </lineage>
</organism>
<proteinExistence type="predicted"/>
<evidence type="ECO:0000313" key="1">
    <source>
        <dbReference type="EMBL" id="GFU06439.1"/>
    </source>
</evidence>
<reference evidence="1" key="1">
    <citation type="submission" date="2020-08" db="EMBL/GenBank/DDBJ databases">
        <title>Multicomponent nature underlies the extraordinary mechanical properties of spider dragline silk.</title>
        <authorList>
            <person name="Kono N."/>
            <person name="Nakamura H."/>
            <person name="Mori M."/>
            <person name="Yoshida Y."/>
            <person name="Ohtoshi R."/>
            <person name="Malay A.D."/>
            <person name="Moran D.A.P."/>
            <person name="Tomita M."/>
            <person name="Numata K."/>
            <person name="Arakawa K."/>
        </authorList>
    </citation>
    <scope>NUCLEOTIDE SEQUENCE</scope>
</reference>
<dbReference type="EMBL" id="BMAW01028228">
    <property type="protein sequence ID" value="GFU06439.1"/>
    <property type="molecule type" value="Genomic_DNA"/>
</dbReference>
<sequence length="111" mass="12651">MKTMHKIPQRNATLRRHTANGTKLDIIVQRDATIYGYVKNSGPVRKPRISIYRVAVLILDILSQAPQHRINECTNGALKYSHTGMSEFHPLKLDFGVLCLVRIHTTFEEVP</sequence>
<name>A0A8X6Q5C8_NEPPI</name>
<protein>
    <submittedName>
        <fullName evidence="1">Uncharacterized protein</fullName>
    </submittedName>
</protein>
<gene>
    <name evidence="1" type="ORF">NPIL_399561</name>
</gene>
<comment type="caution">
    <text evidence="1">The sequence shown here is derived from an EMBL/GenBank/DDBJ whole genome shotgun (WGS) entry which is preliminary data.</text>
</comment>
<keyword evidence="2" id="KW-1185">Reference proteome</keyword>
<dbReference type="Proteomes" id="UP000887013">
    <property type="component" value="Unassembled WGS sequence"/>
</dbReference>
<dbReference type="AlphaFoldDB" id="A0A8X6Q5C8"/>
<evidence type="ECO:0000313" key="2">
    <source>
        <dbReference type="Proteomes" id="UP000887013"/>
    </source>
</evidence>
<accession>A0A8X6Q5C8</accession>